<sequence>MEFVFDVNTSGPIFRRGYAEQVIRAYRDEATLKVAGVGKGILHGYLHQFLQHPTGYYQSKIAVKQMFGAAVIYDQRVIYSWWLAGVGSRNFPITRFRGYKHWPLTRADLTAKAGEVAEHVLHQYVRRLN</sequence>
<organism evidence="1 2">
    <name type="scientific">Nonomuraea thailandensis</name>
    <dbReference type="NCBI Taxonomy" id="1188745"/>
    <lineage>
        <taxon>Bacteria</taxon>
        <taxon>Bacillati</taxon>
        <taxon>Actinomycetota</taxon>
        <taxon>Actinomycetes</taxon>
        <taxon>Streptosporangiales</taxon>
        <taxon>Streptosporangiaceae</taxon>
        <taxon>Nonomuraea</taxon>
    </lineage>
</organism>
<dbReference type="AlphaFoldDB" id="A0A9X2K8L8"/>
<keyword evidence="2" id="KW-1185">Reference proteome</keyword>
<reference evidence="1" key="1">
    <citation type="submission" date="2022-06" db="EMBL/GenBank/DDBJ databases">
        <title>Sequencing the genomes of 1000 actinobacteria strains.</title>
        <authorList>
            <person name="Klenk H.-P."/>
        </authorList>
    </citation>
    <scope>NUCLEOTIDE SEQUENCE</scope>
    <source>
        <strain evidence="1">DSM 46694</strain>
    </source>
</reference>
<evidence type="ECO:0000313" key="2">
    <source>
        <dbReference type="Proteomes" id="UP001139648"/>
    </source>
</evidence>
<evidence type="ECO:0000313" key="1">
    <source>
        <dbReference type="EMBL" id="MCP2364283.1"/>
    </source>
</evidence>
<dbReference type="EMBL" id="JAMZEB010000002">
    <property type="protein sequence ID" value="MCP2364283.1"/>
    <property type="molecule type" value="Genomic_DNA"/>
</dbReference>
<name>A0A9X2K8L8_9ACTN</name>
<comment type="caution">
    <text evidence="1">The sequence shown here is derived from an EMBL/GenBank/DDBJ whole genome shotgun (WGS) entry which is preliminary data.</text>
</comment>
<proteinExistence type="predicted"/>
<protein>
    <submittedName>
        <fullName evidence="1">Uncharacterized protein</fullName>
    </submittedName>
</protein>
<accession>A0A9X2K8L8</accession>
<dbReference type="RefSeq" id="WP_253756592.1">
    <property type="nucleotide sequence ID" value="NZ_BAABKA010000012.1"/>
</dbReference>
<dbReference type="Proteomes" id="UP001139648">
    <property type="component" value="Unassembled WGS sequence"/>
</dbReference>
<gene>
    <name evidence="1" type="ORF">HD597_011303</name>
</gene>